<feature type="signal peptide" evidence="1">
    <location>
        <begin position="1"/>
        <end position="30"/>
    </location>
</feature>
<comment type="caution">
    <text evidence="2">The sequence shown here is derived from an EMBL/GenBank/DDBJ whole genome shotgun (WGS) entry which is preliminary data.</text>
</comment>
<dbReference type="AlphaFoldDB" id="A0A0G2EU15"/>
<proteinExistence type="predicted"/>
<accession>A0A0G2EU15</accession>
<gene>
    <name evidence="2" type="ORF">UCDDS831_g01984</name>
</gene>
<feature type="chain" id="PRO_5002543751" evidence="1">
    <location>
        <begin position="31"/>
        <end position="150"/>
    </location>
</feature>
<evidence type="ECO:0000313" key="3">
    <source>
        <dbReference type="Proteomes" id="UP000034182"/>
    </source>
</evidence>
<keyword evidence="1" id="KW-0732">Signal</keyword>
<organism evidence="2 3">
    <name type="scientific">Diplodia seriata</name>
    <dbReference type="NCBI Taxonomy" id="420778"/>
    <lineage>
        <taxon>Eukaryota</taxon>
        <taxon>Fungi</taxon>
        <taxon>Dikarya</taxon>
        <taxon>Ascomycota</taxon>
        <taxon>Pezizomycotina</taxon>
        <taxon>Dothideomycetes</taxon>
        <taxon>Dothideomycetes incertae sedis</taxon>
        <taxon>Botryosphaeriales</taxon>
        <taxon>Botryosphaeriaceae</taxon>
        <taxon>Diplodia</taxon>
    </lineage>
</organism>
<protein>
    <submittedName>
        <fullName evidence="2">Uncharacterized protein</fullName>
    </submittedName>
</protein>
<reference evidence="2 3" key="1">
    <citation type="submission" date="2015-03" db="EMBL/GenBank/DDBJ databases">
        <authorList>
            <person name="Morales-Cruz A."/>
            <person name="Amrine K.C."/>
            <person name="Cantu D."/>
        </authorList>
    </citation>
    <scope>NUCLEOTIDE SEQUENCE [LARGE SCALE GENOMIC DNA]</scope>
    <source>
        <strain evidence="2">DS831</strain>
    </source>
</reference>
<reference evidence="2 3" key="2">
    <citation type="submission" date="2015-05" db="EMBL/GenBank/DDBJ databases">
        <title>Distinctive expansion of gene families associated with plant cell wall degradation and secondary metabolism in the genomes of grapevine trunk pathogens.</title>
        <authorList>
            <person name="Lawrence D.P."/>
            <person name="Travadon R."/>
            <person name="Rolshausen P.E."/>
            <person name="Baumgartner K."/>
        </authorList>
    </citation>
    <scope>NUCLEOTIDE SEQUENCE [LARGE SCALE GENOMIC DNA]</scope>
    <source>
        <strain evidence="2">DS831</strain>
    </source>
</reference>
<dbReference type="Proteomes" id="UP000034182">
    <property type="component" value="Unassembled WGS sequence"/>
</dbReference>
<sequence>MRESQRHVCITMRFSLVGVCLVLAATLSQASPVNTTPIEVSNDFASISKRCCILCDNPYARCGSNDAVEKREAVETEEEALFGPEALTKRCCVNCDNNRCTRYVVPVRQWPEKRCCVNCDNAYARCGSGEKEKREAMGTLGEALFGVERA</sequence>
<dbReference type="EMBL" id="LAQI01000036">
    <property type="protein sequence ID" value="KKY25641.1"/>
    <property type="molecule type" value="Genomic_DNA"/>
</dbReference>
<evidence type="ECO:0000256" key="1">
    <source>
        <dbReference type="SAM" id="SignalP"/>
    </source>
</evidence>
<name>A0A0G2EU15_9PEZI</name>
<evidence type="ECO:0000313" key="2">
    <source>
        <dbReference type="EMBL" id="KKY25641.1"/>
    </source>
</evidence>